<dbReference type="PANTHER" id="PTHR43166">
    <property type="entry name" value="AMINO ACID IMPORT ATP-BINDING PROTEIN"/>
    <property type="match status" value="1"/>
</dbReference>
<dbReference type="InterPro" id="IPR003439">
    <property type="entry name" value="ABC_transporter-like_ATP-bd"/>
</dbReference>
<keyword evidence="3" id="KW-1003">Cell membrane</keyword>
<dbReference type="InterPro" id="IPR003593">
    <property type="entry name" value="AAA+_ATPase"/>
</dbReference>
<reference evidence="9" key="1">
    <citation type="journal article" date="2019" name="Int. J. Syst. Evol. Microbiol.">
        <title>The Global Catalogue of Microorganisms (GCM) 10K type strain sequencing project: providing services to taxonomists for standard genome sequencing and annotation.</title>
        <authorList>
            <consortium name="The Broad Institute Genomics Platform"/>
            <consortium name="The Broad Institute Genome Sequencing Center for Infectious Disease"/>
            <person name="Wu L."/>
            <person name="Ma J."/>
        </authorList>
    </citation>
    <scope>NUCLEOTIDE SEQUENCE [LARGE SCALE GENOMIC DNA]</scope>
    <source>
        <strain evidence="9">KCTC 33575</strain>
    </source>
</reference>
<keyword evidence="4" id="KW-0547">Nucleotide-binding</keyword>
<dbReference type="SUPFAM" id="SSF52540">
    <property type="entry name" value="P-loop containing nucleoside triphosphate hydrolases"/>
    <property type="match status" value="1"/>
</dbReference>
<comment type="subcellular location">
    <subcellularLocation>
        <location evidence="1">Cell membrane</location>
        <topology evidence="1">Peripheral membrane protein</topology>
    </subcellularLocation>
</comment>
<evidence type="ECO:0000256" key="4">
    <source>
        <dbReference type="ARBA" id="ARBA00022741"/>
    </source>
</evidence>
<evidence type="ECO:0000256" key="6">
    <source>
        <dbReference type="ARBA" id="ARBA00023136"/>
    </source>
</evidence>
<evidence type="ECO:0000256" key="1">
    <source>
        <dbReference type="ARBA" id="ARBA00004202"/>
    </source>
</evidence>
<sequence>MLTIKNLVKRFGDNEVLKDITMDVGQGEVIAIIGPSGSGKSTLLRCINYLEEPDSGYINLEELSIDTTRANKKDIDRLTRKSSMVFQHYNLFKNKTVLENVTEGLIVTRKMKKKEAVEKARGILEKVGLLAQLKQYPATLSGGQQQRVGIARALAMDTPLLLFDEPTSALDPELVKGVLDIIKSITELNQTMIIVTHEMNFAKEVSDKVIFMEDGYIVEEGPPKEVFDHPKHRRTAQFIHQFDENELEGIEI</sequence>
<proteinExistence type="predicted"/>
<dbReference type="RefSeq" id="WP_377775385.1">
    <property type="nucleotide sequence ID" value="NZ_JBHUOQ010000004.1"/>
</dbReference>
<dbReference type="Pfam" id="PF00005">
    <property type="entry name" value="ABC_tran"/>
    <property type="match status" value="1"/>
</dbReference>
<dbReference type="SMART" id="SM00382">
    <property type="entry name" value="AAA"/>
    <property type="match status" value="1"/>
</dbReference>
<feature type="domain" description="ABC transporter" evidence="7">
    <location>
        <begin position="2"/>
        <end position="239"/>
    </location>
</feature>
<evidence type="ECO:0000313" key="9">
    <source>
        <dbReference type="Proteomes" id="UP001597519"/>
    </source>
</evidence>
<organism evidence="8 9">
    <name type="scientific">Corticicoccus populi</name>
    <dbReference type="NCBI Taxonomy" id="1812821"/>
    <lineage>
        <taxon>Bacteria</taxon>
        <taxon>Bacillati</taxon>
        <taxon>Bacillota</taxon>
        <taxon>Bacilli</taxon>
        <taxon>Bacillales</taxon>
        <taxon>Staphylococcaceae</taxon>
        <taxon>Corticicoccus</taxon>
    </lineage>
</organism>
<dbReference type="GO" id="GO:0005524">
    <property type="term" value="F:ATP binding"/>
    <property type="evidence" value="ECO:0007669"/>
    <property type="project" value="UniProtKB-KW"/>
</dbReference>
<evidence type="ECO:0000256" key="2">
    <source>
        <dbReference type="ARBA" id="ARBA00022448"/>
    </source>
</evidence>
<gene>
    <name evidence="8" type="ORF">ACFSX4_11510</name>
</gene>
<dbReference type="PIRSF" id="PIRSF039085">
    <property type="entry name" value="ABC_ATPase_HisP"/>
    <property type="match status" value="1"/>
</dbReference>
<dbReference type="PANTHER" id="PTHR43166:SF35">
    <property type="entry name" value="L-CYSTINE IMPORT ATP-BINDING PROTEIN TCYN"/>
    <property type="match status" value="1"/>
</dbReference>
<dbReference type="InterPro" id="IPR030679">
    <property type="entry name" value="ABC_ATPase_HisP-typ"/>
</dbReference>
<dbReference type="Gene3D" id="3.40.50.300">
    <property type="entry name" value="P-loop containing nucleotide triphosphate hydrolases"/>
    <property type="match status" value="1"/>
</dbReference>
<keyword evidence="9" id="KW-1185">Reference proteome</keyword>
<keyword evidence="5 8" id="KW-0067">ATP-binding</keyword>
<protein>
    <submittedName>
        <fullName evidence="8">Amino acid ABC transporter ATP-binding protein</fullName>
    </submittedName>
</protein>
<evidence type="ECO:0000256" key="3">
    <source>
        <dbReference type="ARBA" id="ARBA00022475"/>
    </source>
</evidence>
<dbReference type="PROSITE" id="PS50893">
    <property type="entry name" value="ABC_TRANSPORTER_2"/>
    <property type="match status" value="1"/>
</dbReference>
<keyword evidence="2" id="KW-0813">Transport</keyword>
<dbReference type="Proteomes" id="UP001597519">
    <property type="component" value="Unassembled WGS sequence"/>
</dbReference>
<comment type="caution">
    <text evidence="8">The sequence shown here is derived from an EMBL/GenBank/DDBJ whole genome shotgun (WGS) entry which is preliminary data.</text>
</comment>
<name>A0ABW5WXF9_9STAP</name>
<evidence type="ECO:0000313" key="8">
    <source>
        <dbReference type="EMBL" id="MFD2831090.1"/>
    </source>
</evidence>
<evidence type="ECO:0000256" key="5">
    <source>
        <dbReference type="ARBA" id="ARBA00022840"/>
    </source>
</evidence>
<evidence type="ECO:0000259" key="7">
    <source>
        <dbReference type="PROSITE" id="PS50893"/>
    </source>
</evidence>
<dbReference type="InterPro" id="IPR027417">
    <property type="entry name" value="P-loop_NTPase"/>
</dbReference>
<dbReference type="InterPro" id="IPR050086">
    <property type="entry name" value="MetN_ABC_transporter-like"/>
</dbReference>
<keyword evidence="6" id="KW-0472">Membrane</keyword>
<dbReference type="EMBL" id="JBHUOQ010000004">
    <property type="protein sequence ID" value="MFD2831090.1"/>
    <property type="molecule type" value="Genomic_DNA"/>
</dbReference>
<dbReference type="PROSITE" id="PS00211">
    <property type="entry name" value="ABC_TRANSPORTER_1"/>
    <property type="match status" value="1"/>
</dbReference>
<dbReference type="InterPro" id="IPR017871">
    <property type="entry name" value="ABC_transporter-like_CS"/>
</dbReference>
<dbReference type="CDD" id="cd03262">
    <property type="entry name" value="ABC_HisP_GlnQ"/>
    <property type="match status" value="1"/>
</dbReference>
<accession>A0ABW5WXF9</accession>